<dbReference type="AlphaFoldDB" id="A0A315XJZ8"/>
<dbReference type="Pfam" id="PF09870">
    <property type="entry name" value="DUF2097"/>
    <property type="match status" value="1"/>
</dbReference>
<keyword evidence="2" id="KW-1185">Reference proteome</keyword>
<dbReference type="RefSeq" id="WP_116592815.1">
    <property type="nucleotide sequence ID" value="NZ_JBGUNC010000032.1"/>
</dbReference>
<sequence length="96" mass="11051">MVEEVQMTLEEAIEYVRNEVKETDTLEISYNRIFAPGEVLGITEEDEETGEGLRVALQLNGEILNQSIEVDFNEIGEDLIEMRHINEDKEIIIELL</sequence>
<protein>
    <submittedName>
        <fullName evidence="1">Uncharacterized protein</fullName>
    </submittedName>
</protein>
<gene>
    <name evidence="1" type="ORF">MBBTH_19280</name>
</gene>
<comment type="caution">
    <text evidence="1">The sequence shown here is derived from an EMBL/GenBank/DDBJ whole genome shotgun (WGS) entry which is preliminary data.</text>
</comment>
<accession>A0A315XJZ8</accession>
<dbReference type="OrthoDB" id="73747at2157"/>
<dbReference type="InterPro" id="IPR019208">
    <property type="entry name" value="DUF2097"/>
</dbReference>
<reference evidence="1 2" key="1">
    <citation type="submission" date="2017-03" db="EMBL/GenBank/DDBJ databases">
        <title>Genome sequence of Methanobrevibacter thaueri.</title>
        <authorList>
            <person name="Poehlein A."/>
            <person name="Seedorf H."/>
            <person name="Daniel R."/>
        </authorList>
    </citation>
    <scope>NUCLEOTIDE SEQUENCE [LARGE SCALE GENOMIC DNA]</scope>
    <source>
        <strain evidence="1 2">DSM 11995</strain>
    </source>
</reference>
<dbReference type="EMBL" id="MZGS01000028">
    <property type="protein sequence ID" value="PWB85329.1"/>
    <property type="molecule type" value="Genomic_DNA"/>
</dbReference>
<proteinExistence type="predicted"/>
<dbReference type="Proteomes" id="UP000251717">
    <property type="component" value="Unassembled WGS sequence"/>
</dbReference>
<organism evidence="1 2">
    <name type="scientific">Methanobrevibacter thaueri</name>
    <dbReference type="NCBI Taxonomy" id="190975"/>
    <lineage>
        <taxon>Archaea</taxon>
        <taxon>Methanobacteriati</taxon>
        <taxon>Methanobacteriota</taxon>
        <taxon>Methanomada group</taxon>
        <taxon>Methanobacteria</taxon>
        <taxon>Methanobacteriales</taxon>
        <taxon>Methanobacteriaceae</taxon>
        <taxon>Methanobrevibacter</taxon>
    </lineage>
</organism>
<evidence type="ECO:0000313" key="1">
    <source>
        <dbReference type="EMBL" id="PWB85329.1"/>
    </source>
</evidence>
<evidence type="ECO:0000313" key="2">
    <source>
        <dbReference type="Proteomes" id="UP000251717"/>
    </source>
</evidence>
<name>A0A315XJZ8_9EURY</name>